<keyword evidence="2" id="KW-1185">Reference proteome</keyword>
<organism evidence="1 2">
    <name type="scientific">Riemerella columbipharyngis</name>
    <dbReference type="NCBI Taxonomy" id="1071918"/>
    <lineage>
        <taxon>Bacteria</taxon>
        <taxon>Pseudomonadati</taxon>
        <taxon>Bacteroidota</taxon>
        <taxon>Flavobacteriia</taxon>
        <taxon>Flavobacteriales</taxon>
        <taxon>Weeksellaceae</taxon>
        <taxon>Riemerella</taxon>
    </lineage>
</organism>
<proteinExistence type="predicted"/>
<dbReference type="GO" id="GO:0016740">
    <property type="term" value="F:transferase activity"/>
    <property type="evidence" value="ECO:0007669"/>
    <property type="project" value="UniProtKB-KW"/>
</dbReference>
<accession>A0A1G7C3I4</accession>
<dbReference type="SUPFAM" id="SSF53448">
    <property type="entry name" value="Nucleotide-diphospho-sugar transferases"/>
    <property type="match status" value="1"/>
</dbReference>
<dbReference type="Gene3D" id="3.90.550.10">
    <property type="entry name" value="Spore Coat Polysaccharide Biosynthesis Protein SpsA, Chain A"/>
    <property type="match status" value="1"/>
</dbReference>
<dbReference type="CDD" id="cd00761">
    <property type="entry name" value="Glyco_tranf_GTA_type"/>
    <property type="match status" value="1"/>
</dbReference>
<gene>
    <name evidence="1" type="ORF">SAMN05421544_10727</name>
</gene>
<name>A0A1G7C3I4_9FLAO</name>
<dbReference type="InterPro" id="IPR010446">
    <property type="entry name" value="GalNAc_Trfase_b"/>
</dbReference>
<evidence type="ECO:0000313" key="1">
    <source>
        <dbReference type="EMBL" id="SDE33226.1"/>
    </source>
</evidence>
<dbReference type="EMBL" id="FNAS01000007">
    <property type="protein sequence ID" value="SDE33226.1"/>
    <property type="molecule type" value="Genomic_DNA"/>
</dbReference>
<dbReference type="InterPro" id="IPR029044">
    <property type="entry name" value="Nucleotide-diphossugar_trans"/>
</dbReference>
<dbReference type="RefSeq" id="WP_176763252.1">
    <property type="nucleotide sequence ID" value="NZ_FNAS01000007.1"/>
</dbReference>
<sequence>MGKKYRKQPVEPWAFIRVKNEIITIEACLNSILPVITKGVIGYNPSDDGTEEFIEDFCKKNPGFIPFKYDHEVLQPKDKRYLHLESVPIEQRLDTYYNAVFDKIPNGEWFIKIDCDHIYDTKKLSKLMYLPANDNDVICLPYLNFHYEKRREGKFLALLKQIPLKQHRDHWILKKTEELKFIIKHNPDYKNKGDDIAWEWLSGYQNHNLMDTNVICWHFPFLKSYRRIFPEIISVQEYISMMNSRDKYLIPRDMLSEQKILNEVKKFRL</sequence>
<evidence type="ECO:0000313" key="2">
    <source>
        <dbReference type="Proteomes" id="UP000198517"/>
    </source>
</evidence>
<dbReference type="Pfam" id="PF06306">
    <property type="entry name" value="CgtA"/>
    <property type="match status" value="1"/>
</dbReference>
<keyword evidence="1" id="KW-0808">Transferase</keyword>
<dbReference type="AlphaFoldDB" id="A0A1G7C3I4"/>
<protein>
    <submittedName>
        <fullName evidence="1">Beta-1,4-N-acetylgalactosaminyltransferase</fullName>
    </submittedName>
</protein>
<reference evidence="1 2" key="1">
    <citation type="submission" date="2016-10" db="EMBL/GenBank/DDBJ databases">
        <authorList>
            <person name="de Groot N.N."/>
        </authorList>
    </citation>
    <scope>NUCLEOTIDE SEQUENCE [LARGE SCALE GENOMIC DNA]</scope>
    <source>
        <strain evidence="1 2">DSM 24015</strain>
    </source>
</reference>
<dbReference type="Proteomes" id="UP000198517">
    <property type="component" value="Unassembled WGS sequence"/>
</dbReference>